<dbReference type="Gene3D" id="2.60.40.10">
    <property type="entry name" value="Immunoglobulins"/>
    <property type="match status" value="1"/>
</dbReference>
<sequence>MRTNNINVFLCLPGSNIQFQSNDSEFSWRKEKEVRKATESLTGRYDCYAHPHEDKSPDVKSFNIAVVPEERVVFEEETNMKDQIEVVKDDEPFSLKCLVRGSPQPTIRWLKRQHASSPNSQQHVAAHLCIRLEATMLDYDLEAH</sequence>
<dbReference type="Proteomes" id="UP000324222">
    <property type="component" value="Unassembled WGS sequence"/>
</dbReference>
<dbReference type="InterPro" id="IPR007110">
    <property type="entry name" value="Ig-like_dom"/>
</dbReference>
<evidence type="ECO:0000259" key="1">
    <source>
        <dbReference type="PROSITE" id="PS50835"/>
    </source>
</evidence>
<dbReference type="InterPro" id="IPR036179">
    <property type="entry name" value="Ig-like_dom_sf"/>
</dbReference>
<proteinExistence type="predicted"/>
<dbReference type="InterPro" id="IPR013783">
    <property type="entry name" value="Ig-like_fold"/>
</dbReference>
<comment type="caution">
    <text evidence="2">The sequence shown here is derived from an EMBL/GenBank/DDBJ whole genome shotgun (WGS) entry which is preliminary data.</text>
</comment>
<reference evidence="2 3" key="1">
    <citation type="submission" date="2019-05" db="EMBL/GenBank/DDBJ databases">
        <title>Another draft genome of Portunus trituberculatus and its Hox gene families provides insights of decapod evolution.</title>
        <authorList>
            <person name="Jeong J.-H."/>
            <person name="Song I."/>
            <person name="Kim S."/>
            <person name="Choi T."/>
            <person name="Kim D."/>
            <person name="Ryu S."/>
            <person name="Kim W."/>
        </authorList>
    </citation>
    <scope>NUCLEOTIDE SEQUENCE [LARGE SCALE GENOMIC DNA]</scope>
    <source>
        <tissue evidence="2">Muscle</tissue>
    </source>
</reference>
<evidence type="ECO:0000313" key="3">
    <source>
        <dbReference type="Proteomes" id="UP000324222"/>
    </source>
</evidence>
<organism evidence="2 3">
    <name type="scientific">Portunus trituberculatus</name>
    <name type="common">Swimming crab</name>
    <name type="synonym">Neptunus trituberculatus</name>
    <dbReference type="NCBI Taxonomy" id="210409"/>
    <lineage>
        <taxon>Eukaryota</taxon>
        <taxon>Metazoa</taxon>
        <taxon>Ecdysozoa</taxon>
        <taxon>Arthropoda</taxon>
        <taxon>Crustacea</taxon>
        <taxon>Multicrustacea</taxon>
        <taxon>Malacostraca</taxon>
        <taxon>Eumalacostraca</taxon>
        <taxon>Eucarida</taxon>
        <taxon>Decapoda</taxon>
        <taxon>Pleocyemata</taxon>
        <taxon>Brachyura</taxon>
        <taxon>Eubrachyura</taxon>
        <taxon>Portunoidea</taxon>
        <taxon>Portunidae</taxon>
        <taxon>Portuninae</taxon>
        <taxon>Portunus</taxon>
    </lineage>
</organism>
<dbReference type="OrthoDB" id="3256376at2759"/>
<evidence type="ECO:0000313" key="2">
    <source>
        <dbReference type="EMBL" id="MPC68726.1"/>
    </source>
</evidence>
<protein>
    <submittedName>
        <fullName evidence="2">Roundabout 2</fullName>
    </submittedName>
</protein>
<dbReference type="AlphaFoldDB" id="A0A5B7HFE5"/>
<keyword evidence="3" id="KW-1185">Reference proteome</keyword>
<name>A0A5B7HFE5_PORTR</name>
<accession>A0A5B7HFE5</accession>
<dbReference type="EMBL" id="VSRR010028283">
    <property type="protein sequence ID" value="MPC68726.1"/>
    <property type="molecule type" value="Genomic_DNA"/>
</dbReference>
<gene>
    <name evidence="2" type="primary">ROBO2_3</name>
    <name evidence="2" type="ORF">E2C01_062932</name>
</gene>
<dbReference type="PROSITE" id="PS50835">
    <property type="entry name" value="IG_LIKE"/>
    <property type="match status" value="1"/>
</dbReference>
<feature type="domain" description="Ig-like" evidence="1">
    <location>
        <begin position="68"/>
        <end position="111"/>
    </location>
</feature>
<dbReference type="SUPFAM" id="SSF48726">
    <property type="entry name" value="Immunoglobulin"/>
    <property type="match status" value="1"/>
</dbReference>